<keyword evidence="2" id="KW-0560">Oxidoreductase</keyword>
<dbReference type="PANTHER" id="PTHR20883:SF48">
    <property type="entry name" value="ECTOINE DIOXYGENASE"/>
    <property type="match status" value="1"/>
</dbReference>
<dbReference type="InterPro" id="IPR005123">
    <property type="entry name" value="Oxoglu/Fe-dep_dioxygenase_dom"/>
</dbReference>
<reference evidence="4" key="1">
    <citation type="submission" date="2020-08" db="EMBL/GenBank/DDBJ databases">
        <title>Ramlibacter sp. GTP1 16S ribosomal RNA gene genome sequencing and assembly.</title>
        <authorList>
            <person name="Kang M."/>
        </authorList>
    </citation>
    <scope>NUCLEOTIDE SEQUENCE</scope>
    <source>
        <strain evidence="4">GTP1</strain>
    </source>
</reference>
<sequence>MQQVRDRVLTRHEVHHYHAEGWLRPAFRLPHDRIAALRSAVERFLGSNPGVRPESFAVAHVEGLTDDAAVALADIGHDDDILQLASEVLGQHAVLHGCQLFCKPPGDGYETPWHQDGQYWSSRPRASCTVWVAVEDSDRGNGCLRVIPGSHRAKRLYEHLHEERSDLTVRRRLASSSFDESAALDVELFAGELSLHDMFTIHGARPNRSGRRRTGVALRFMAGLG</sequence>
<keyword evidence="2" id="KW-0479">Metal-binding</keyword>
<keyword evidence="5" id="KW-1185">Reference proteome</keyword>
<comment type="similarity">
    <text evidence="2">Belongs to the iron/ascorbate-dependent oxidoreductase family.</text>
</comment>
<dbReference type="AlphaFoldDB" id="A0A923M729"/>
<evidence type="ECO:0000256" key="1">
    <source>
        <dbReference type="ARBA" id="ARBA00001954"/>
    </source>
</evidence>
<evidence type="ECO:0000256" key="2">
    <source>
        <dbReference type="RuleBase" id="RU003682"/>
    </source>
</evidence>
<dbReference type="GO" id="GO:0005506">
    <property type="term" value="F:iron ion binding"/>
    <property type="evidence" value="ECO:0007669"/>
    <property type="project" value="UniProtKB-ARBA"/>
</dbReference>
<name>A0A923M729_9BURK</name>
<evidence type="ECO:0000259" key="3">
    <source>
        <dbReference type="PROSITE" id="PS51471"/>
    </source>
</evidence>
<evidence type="ECO:0000313" key="5">
    <source>
        <dbReference type="Proteomes" id="UP000596827"/>
    </source>
</evidence>
<dbReference type="Gene3D" id="2.60.120.620">
    <property type="entry name" value="q2cbj1_9rhob like domain"/>
    <property type="match status" value="1"/>
</dbReference>
<dbReference type="PANTHER" id="PTHR20883">
    <property type="entry name" value="PHYTANOYL-COA DIOXYGENASE DOMAIN CONTAINING 1"/>
    <property type="match status" value="1"/>
</dbReference>
<accession>A0A923M729</accession>
<keyword evidence="2" id="KW-0408">Iron</keyword>
<dbReference type="Proteomes" id="UP000596827">
    <property type="component" value="Unassembled WGS sequence"/>
</dbReference>
<organism evidence="4 5">
    <name type="scientific">Ramlibacter albus</name>
    <dbReference type="NCBI Taxonomy" id="2079448"/>
    <lineage>
        <taxon>Bacteria</taxon>
        <taxon>Pseudomonadati</taxon>
        <taxon>Pseudomonadota</taxon>
        <taxon>Betaproteobacteria</taxon>
        <taxon>Burkholderiales</taxon>
        <taxon>Comamonadaceae</taxon>
        <taxon>Ramlibacter</taxon>
    </lineage>
</organism>
<dbReference type="PROSITE" id="PS51471">
    <property type="entry name" value="FE2OG_OXY"/>
    <property type="match status" value="1"/>
</dbReference>
<protein>
    <submittedName>
        <fullName evidence="4">Phytanoyl-CoA dioxygenase family protein</fullName>
    </submittedName>
</protein>
<keyword evidence="4" id="KW-0223">Dioxygenase</keyword>
<feature type="domain" description="Fe2OG dioxygenase" evidence="3">
    <location>
        <begin position="94"/>
        <end position="222"/>
    </location>
</feature>
<dbReference type="SUPFAM" id="SSF51197">
    <property type="entry name" value="Clavaminate synthase-like"/>
    <property type="match status" value="1"/>
</dbReference>
<comment type="cofactor">
    <cofactor evidence="1">
        <name>Fe(2+)</name>
        <dbReference type="ChEBI" id="CHEBI:29033"/>
    </cofactor>
</comment>
<dbReference type="InterPro" id="IPR008775">
    <property type="entry name" value="Phytyl_CoA_dOase-like"/>
</dbReference>
<comment type="caution">
    <text evidence="4">The sequence shown here is derived from an EMBL/GenBank/DDBJ whole genome shotgun (WGS) entry which is preliminary data.</text>
</comment>
<dbReference type="RefSeq" id="WP_187081022.1">
    <property type="nucleotide sequence ID" value="NZ_JACORU010000002.1"/>
</dbReference>
<evidence type="ECO:0000313" key="4">
    <source>
        <dbReference type="EMBL" id="MBC5764560.1"/>
    </source>
</evidence>
<dbReference type="Pfam" id="PF05721">
    <property type="entry name" value="PhyH"/>
    <property type="match status" value="1"/>
</dbReference>
<gene>
    <name evidence="4" type="ORF">H8R02_08875</name>
</gene>
<proteinExistence type="inferred from homology"/>
<dbReference type="GO" id="GO:0016706">
    <property type="term" value="F:2-oxoglutarate-dependent dioxygenase activity"/>
    <property type="evidence" value="ECO:0007669"/>
    <property type="project" value="UniProtKB-ARBA"/>
</dbReference>
<dbReference type="EMBL" id="JACORU010000002">
    <property type="protein sequence ID" value="MBC5764560.1"/>
    <property type="molecule type" value="Genomic_DNA"/>
</dbReference>